<feature type="domain" description="Gfo/Idh/MocA-like oxidoreductase N-terminal" evidence="1">
    <location>
        <begin position="14"/>
        <end position="141"/>
    </location>
</feature>
<dbReference type="InterPro" id="IPR051317">
    <property type="entry name" value="Gfo/Idh/MocA_oxidoreduct"/>
</dbReference>
<dbReference type="Pfam" id="PF22725">
    <property type="entry name" value="GFO_IDH_MocA_C3"/>
    <property type="match status" value="1"/>
</dbReference>
<protein>
    <submittedName>
        <fullName evidence="3">Oxidoreductase/dehydrogenase</fullName>
    </submittedName>
</protein>
<dbReference type="InterPro" id="IPR036291">
    <property type="entry name" value="NAD(P)-bd_dom_sf"/>
</dbReference>
<dbReference type="InterPro" id="IPR000683">
    <property type="entry name" value="Gfo/Idh/MocA-like_OxRdtase_N"/>
</dbReference>
<dbReference type="RefSeq" id="WP_014189122.1">
    <property type="nucleotide sequence ID" value="NC_016586.1"/>
</dbReference>
<dbReference type="Gene3D" id="3.40.50.720">
    <property type="entry name" value="NAD(P)-binding Rossmann-like Domain"/>
    <property type="match status" value="1"/>
</dbReference>
<proteinExistence type="predicted"/>
<evidence type="ECO:0000259" key="2">
    <source>
        <dbReference type="Pfam" id="PF22725"/>
    </source>
</evidence>
<dbReference type="InterPro" id="IPR055170">
    <property type="entry name" value="GFO_IDH_MocA-like_dom"/>
</dbReference>
<dbReference type="Gene3D" id="3.30.360.10">
    <property type="entry name" value="Dihydrodipicolinate Reductase, domain 2"/>
    <property type="match status" value="1"/>
</dbReference>
<dbReference type="KEGG" id="ali:AZOLI_p20589"/>
<accession>G7ZDS4</accession>
<geneLocation type="plasmid" evidence="3 4">
    <name>AZO_p2</name>
</geneLocation>
<evidence type="ECO:0000313" key="3">
    <source>
        <dbReference type="EMBL" id="CBS89707.1"/>
    </source>
</evidence>
<reference evidence="4" key="1">
    <citation type="journal article" date="2011" name="PLoS Genet.">
        <title>Azospirillum genomes reveal transition of bacteria from aquatic to terrestrial environments.</title>
        <authorList>
            <person name="Wisniewski-Dye F."/>
            <person name="Borziak K."/>
            <person name="Khalsa-Moyers G."/>
            <person name="Alexandre G."/>
            <person name="Sukharnikov L.O."/>
            <person name="Wuichet K."/>
            <person name="Hurst G.B."/>
            <person name="McDonald W.H."/>
            <person name="Robertson J.S."/>
            <person name="Barbe V."/>
            <person name="Calteau A."/>
            <person name="Rouy Z."/>
            <person name="Mangenot S."/>
            <person name="Prigent-Combaret C."/>
            <person name="Normand P."/>
            <person name="Boyer M."/>
            <person name="Siguier P."/>
            <person name="Dessaux Y."/>
            <person name="Elmerich C."/>
            <person name="Condemine G."/>
            <person name="Krishnen G."/>
            <person name="Kennedy I."/>
            <person name="Paterson A.H."/>
            <person name="Gonzalez V."/>
            <person name="Mavingui P."/>
            <person name="Zhulin I.B."/>
        </authorList>
    </citation>
    <scope>NUCLEOTIDE SEQUENCE [LARGE SCALE GENOMIC DNA]</scope>
    <source>
        <strain evidence="4">4B</strain>
    </source>
</reference>
<keyword evidence="4" id="KW-1185">Reference proteome</keyword>
<organism evidence="3 4">
    <name type="scientific">Azospirillum lipoferum (strain 4B)</name>
    <dbReference type="NCBI Taxonomy" id="862719"/>
    <lineage>
        <taxon>Bacteria</taxon>
        <taxon>Pseudomonadati</taxon>
        <taxon>Pseudomonadota</taxon>
        <taxon>Alphaproteobacteria</taxon>
        <taxon>Rhodospirillales</taxon>
        <taxon>Azospirillaceae</taxon>
        <taxon>Azospirillum</taxon>
    </lineage>
</organism>
<dbReference type="SUPFAM" id="SSF51735">
    <property type="entry name" value="NAD(P)-binding Rossmann-fold domains"/>
    <property type="match status" value="1"/>
</dbReference>
<name>G7ZDS4_AZOL4</name>
<dbReference type="OrthoDB" id="9815825at2"/>
<feature type="domain" description="GFO/IDH/MocA-like oxidoreductase" evidence="2">
    <location>
        <begin position="151"/>
        <end position="283"/>
    </location>
</feature>
<evidence type="ECO:0000313" key="4">
    <source>
        <dbReference type="Proteomes" id="UP000005667"/>
    </source>
</evidence>
<keyword evidence="3" id="KW-0614">Plasmid</keyword>
<dbReference type="AlphaFoldDB" id="G7ZDS4"/>
<gene>
    <name evidence="3" type="ordered locus">AZOLI_p20589</name>
</gene>
<dbReference type="PANTHER" id="PTHR43708:SF3">
    <property type="entry name" value="OXIDOREDUCTASE"/>
    <property type="match status" value="1"/>
</dbReference>
<dbReference type="EMBL" id="FQ311870">
    <property type="protein sequence ID" value="CBS89707.1"/>
    <property type="molecule type" value="Genomic_DNA"/>
</dbReference>
<dbReference type="SUPFAM" id="SSF55347">
    <property type="entry name" value="Glyceraldehyde-3-phosphate dehydrogenase-like, C-terminal domain"/>
    <property type="match status" value="1"/>
</dbReference>
<dbReference type="Proteomes" id="UP000005667">
    <property type="component" value="Plasmid AZO_p2"/>
</dbReference>
<dbReference type="Pfam" id="PF01408">
    <property type="entry name" value="GFO_IDH_MocA"/>
    <property type="match status" value="1"/>
</dbReference>
<dbReference type="PANTHER" id="PTHR43708">
    <property type="entry name" value="CONSERVED EXPRESSED OXIDOREDUCTASE (EUROFUNG)"/>
    <property type="match status" value="1"/>
</dbReference>
<evidence type="ECO:0000259" key="1">
    <source>
        <dbReference type="Pfam" id="PF01408"/>
    </source>
</evidence>
<dbReference type="GO" id="GO:0000166">
    <property type="term" value="F:nucleotide binding"/>
    <property type="evidence" value="ECO:0007669"/>
    <property type="project" value="InterPro"/>
</dbReference>
<sequence length="395" mass="42439">MSADQAPAASRRLRLGMVGGGQGAFIGAVHRIAARIDDRYELVAGALSSNPERARASGAELFLAPDRCYDDFRRMAEAEAARPDGIDAVAIVTPNHLHYPAAKAFLEAGIHVICDKPLVHTVEEAEELAALVRRRDLVFVLTHNYSGYPMIRQARAMVAAGTLGKIRVVQVEYAQDWLATDLEASGQKQASWRTDPAQSGIAGCIGDIGTHAFHLAEFVTGLRCSDLAADLTVFVPNRRLDDNAHIMMRFDGGARGMLWASQVCPGTTNGLRLRVFGESGGLEWQQEQPNELRFTPLGEPTRTLLRAGAGSLPAATAISRTPAGHPEGYLEGFAQIYRDAAYLIAARLDGRPAPADLPLPTVEDGVRGVRFIHGAVESSHRNAAWVSLAGGVSHP</sequence>
<dbReference type="HOGENOM" id="CLU_023194_17_1_5"/>